<sequence length="558" mass="64433">MDDTISPSPLAFDRVMEGKPISAHNSFLFNFPVEILTAIISELYTSKTDLATLALVNSDCRQLARSYQFRSVIFDGGRRSEGLVRLLQREAVERGQNRGQTRKPSLGACIRRVVSNNDGYWDEIMASRPLKFGRSLGDELDDPFDHDEEKVSQWRPIVGELTHKLNENYRPNVLFVVSSLVNLESFDISHADWNQLFLNTLLSLPIKNLTLGDTHMTDIIPVMDKVIWPIERLDIRLSWDFDFRTHTDKKSLNASQSWNTILRTCAPSLKFLKLSHSAIIFIAELSEEPILFVLKFPQLRQLNLLWETQFGPSALRSLILTSSFLVTLAINYGDDDTRKLLDRQGRIESLRFVILNHSYGSLIPNTCTFRFLKKNLQLEAIAFYSAETHILLERFLHLVKRFFQLKVLSLTWEGFQIPDSSLEALSKIPTLEALHLSSGSQIGWRNDWPVNHDAIKDGLMSLQSLKKIALTRDVYSYARNGFTHEYNSYKELRIDAWDLHWNSMREKALAYAEAFPDMELVHTGEITYEIYRQKKTVKLRATDDRSFSWQHKIMNVQI</sequence>
<dbReference type="InterPro" id="IPR032675">
    <property type="entry name" value="LRR_dom_sf"/>
</dbReference>
<dbReference type="Gene3D" id="3.80.10.10">
    <property type="entry name" value="Ribonuclease Inhibitor"/>
    <property type="match status" value="1"/>
</dbReference>
<proteinExistence type="predicted"/>
<name>A0A2S4PUI8_9PEZI</name>
<comment type="caution">
    <text evidence="1">The sequence shown here is derived from an EMBL/GenBank/DDBJ whole genome shotgun (WGS) entry which is preliminary data.</text>
</comment>
<dbReference type="SUPFAM" id="SSF52047">
    <property type="entry name" value="RNI-like"/>
    <property type="match status" value="1"/>
</dbReference>
<reference evidence="1 2" key="1">
    <citation type="submission" date="2017-10" db="EMBL/GenBank/DDBJ databases">
        <title>Development of genomic resources for the powdery mildew, Erysiphe pulchra.</title>
        <authorList>
            <person name="Wadl P.A."/>
            <person name="Mack B.M."/>
            <person name="Moore G."/>
            <person name="Beltz S.B."/>
        </authorList>
    </citation>
    <scope>NUCLEOTIDE SEQUENCE [LARGE SCALE GENOMIC DNA]</scope>
    <source>
        <strain evidence="1">Cflorida</strain>
    </source>
</reference>
<keyword evidence="2" id="KW-1185">Reference proteome</keyword>
<dbReference type="AlphaFoldDB" id="A0A2S4PUI8"/>
<gene>
    <name evidence="1" type="ORF">EPUL_005191</name>
</gene>
<evidence type="ECO:0008006" key="3">
    <source>
        <dbReference type="Google" id="ProtNLM"/>
    </source>
</evidence>
<dbReference type="OrthoDB" id="3257981at2759"/>
<accession>A0A2S4PUI8</accession>
<dbReference type="Proteomes" id="UP000237438">
    <property type="component" value="Unassembled WGS sequence"/>
</dbReference>
<dbReference type="EMBL" id="PEDP01000523">
    <property type="protein sequence ID" value="POS85708.1"/>
    <property type="molecule type" value="Genomic_DNA"/>
</dbReference>
<protein>
    <recommendedName>
        <fullName evidence="3">F-box domain-containing protein</fullName>
    </recommendedName>
</protein>
<organism evidence="1 2">
    <name type="scientific">Erysiphe pulchra</name>
    <dbReference type="NCBI Taxonomy" id="225359"/>
    <lineage>
        <taxon>Eukaryota</taxon>
        <taxon>Fungi</taxon>
        <taxon>Dikarya</taxon>
        <taxon>Ascomycota</taxon>
        <taxon>Pezizomycotina</taxon>
        <taxon>Leotiomycetes</taxon>
        <taxon>Erysiphales</taxon>
        <taxon>Erysiphaceae</taxon>
        <taxon>Erysiphe</taxon>
    </lineage>
</organism>
<evidence type="ECO:0000313" key="1">
    <source>
        <dbReference type="EMBL" id="POS85708.1"/>
    </source>
</evidence>
<evidence type="ECO:0000313" key="2">
    <source>
        <dbReference type="Proteomes" id="UP000237438"/>
    </source>
</evidence>